<evidence type="ECO:0000313" key="2">
    <source>
        <dbReference type="Proteomes" id="UP001140234"/>
    </source>
</evidence>
<proteinExistence type="predicted"/>
<dbReference type="Proteomes" id="UP001140234">
    <property type="component" value="Unassembled WGS sequence"/>
</dbReference>
<comment type="caution">
    <text evidence="1">The sequence shown here is derived from an EMBL/GenBank/DDBJ whole genome shotgun (WGS) entry which is preliminary data.</text>
</comment>
<keyword evidence="2" id="KW-1185">Reference proteome</keyword>
<organism evidence="1 2">
    <name type="scientific">Coemansia nantahalensis</name>
    <dbReference type="NCBI Taxonomy" id="2789366"/>
    <lineage>
        <taxon>Eukaryota</taxon>
        <taxon>Fungi</taxon>
        <taxon>Fungi incertae sedis</taxon>
        <taxon>Zoopagomycota</taxon>
        <taxon>Kickxellomycotina</taxon>
        <taxon>Kickxellomycetes</taxon>
        <taxon>Kickxellales</taxon>
        <taxon>Kickxellaceae</taxon>
        <taxon>Coemansia</taxon>
    </lineage>
</organism>
<evidence type="ECO:0000313" key="1">
    <source>
        <dbReference type="EMBL" id="KAJ2772748.1"/>
    </source>
</evidence>
<reference evidence="1" key="1">
    <citation type="submission" date="2022-07" db="EMBL/GenBank/DDBJ databases">
        <title>Phylogenomic reconstructions and comparative analyses of Kickxellomycotina fungi.</title>
        <authorList>
            <person name="Reynolds N.K."/>
            <person name="Stajich J.E."/>
            <person name="Barry K."/>
            <person name="Grigoriev I.V."/>
            <person name="Crous P."/>
            <person name="Smith M.E."/>
        </authorList>
    </citation>
    <scope>NUCLEOTIDE SEQUENCE</scope>
    <source>
        <strain evidence="1">CBS 109366</strain>
    </source>
</reference>
<sequence>MSGEHGNWCLIESDPGVFTELIHNMGARNVQVEELYDLDPSTLREIEPVYGLIFLFKWQSGSGGSSGEPGPRAAEPSGASDHVYFAQQIIQNACATQAILAVLLNRSGEIELGEMLENFRSFSADLPPDMRGLAMTNSDCIRDVHNSFVRPESFISDERRPATENDDVFHFISYVPVGGRLYELDGLKPGPIDHGATDDWLETVGGVIQKRMSEYSQSEIRFNLMAVIGDRRKILGERISVVDADISRLTVRLEALRLDGGEASQAEATRVESQIGKLSSERTGLECMVERENGKFARYRFDNALRKHNFIPLVYQLVRGLVEKNTLRPAMERAADAAKTRPRRAPPSW</sequence>
<accession>A0ACC1K464</accession>
<dbReference type="EMBL" id="JANBUJ010000322">
    <property type="protein sequence ID" value="KAJ2772748.1"/>
    <property type="molecule type" value="Genomic_DNA"/>
</dbReference>
<name>A0ACC1K464_9FUNG</name>
<protein>
    <submittedName>
        <fullName evidence="1">Uncharacterized protein</fullName>
    </submittedName>
</protein>
<gene>
    <name evidence="1" type="ORF">IWQ57_001631</name>
</gene>